<evidence type="ECO:0000313" key="2">
    <source>
        <dbReference type="EMBL" id="RDB23671.1"/>
    </source>
</evidence>
<sequence length="352" mass="39320">MHSGLRGNVSTYRLDHAEVASMVKGNEMPPPARILSAIIGVTFVGPKQFPEKTLPDFFIVRRYMVCRALEWLRQHNPIYKDIDISQDRLNELPINGVPDEILAGTKFTTDVDALDREMDGYVPEHNADLSEDTMNLNQGSPQHDTATVDQPETYTVGVNLSGVVPVRDLLNNDQSMEEVITEPAVIPIMAHGVVDVAGDDVPDNDILAHAFNNTASDIPKPESFHIRRGSAFINEYARVDDATGQRTDGGPSNANHLLGSFPVLFPYGMGGFEVGRPHNVPYEVHARWALQYADKRFRKDFHFIFQVFGVIQKRNVCRAATIHMKSSNFQRTQHLLSTLKPADLMTASREET</sequence>
<gene>
    <name evidence="2" type="ORF">Hypma_009541</name>
</gene>
<dbReference type="STRING" id="39966.A0A369JN53"/>
<organism evidence="2 3">
    <name type="scientific">Hypsizygus marmoreus</name>
    <name type="common">White beech mushroom</name>
    <name type="synonym">Agaricus marmoreus</name>
    <dbReference type="NCBI Taxonomy" id="39966"/>
    <lineage>
        <taxon>Eukaryota</taxon>
        <taxon>Fungi</taxon>
        <taxon>Dikarya</taxon>
        <taxon>Basidiomycota</taxon>
        <taxon>Agaricomycotina</taxon>
        <taxon>Agaricomycetes</taxon>
        <taxon>Agaricomycetidae</taxon>
        <taxon>Agaricales</taxon>
        <taxon>Tricholomatineae</taxon>
        <taxon>Lyophyllaceae</taxon>
        <taxon>Hypsizygus</taxon>
    </lineage>
</organism>
<dbReference type="Pfam" id="PF20209">
    <property type="entry name" value="DUF6570"/>
    <property type="match status" value="1"/>
</dbReference>
<reference evidence="2" key="1">
    <citation type="submission" date="2018-04" db="EMBL/GenBank/DDBJ databases">
        <title>Whole genome sequencing of Hypsizygus marmoreus.</title>
        <authorList>
            <person name="Choi I.-G."/>
            <person name="Min B."/>
            <person name="Kim J.-G."/>
            <person name="Kim S."/>
            <person name="Oh Y.-L."/>
            <person name="Kong W.-S."/>
            <person name="Park H."/>
            <person name="Jeong J."/>
            <person name="Song E.-S."/>
        </authorList>
    </citation>
    <scope>NUCLEOTIDE SEQUENCE [LARGE SCALE GENOMIC DNA]</scope>
    <source>
        <strain evidence="2">51987-8</strain>
    </source>
</reference>
<evidence type="ECO:0000259" key="1">
    <source>
        <dbReference type="Pfam" id="PF20209"/>
    </source>
</evidence>
<protein>
    <recommendedName>
        <fullName evidence="1">DUF6570 domain-containing protein</fullName>
    </recommendedName>
</protein>
<dbReference type="AlphaFoldDB" id="A0A369JN53"/>
<evidence type="ECO:0000313" key="3">
    <source>
        <dbReference type="Proteomes" id="UP000076154"/>
    </source>
</evidence>
<dbReference type="InterPro" id="IPR046700">
    <property type="entry name" value="DUF6570"/>
</dbReference>
<dbReference type="Proteomes" id="UP000076154">
    <property type="component" value="Unassembled WGS sequence"/>
</dbReference>
<comment type="caution">
    <text evidence="2">The sequence shown here is derived from an EMBL/GenBank/DDBJ whole genome shotgun (WGS) entry which is preliminary data.</text>
</comment>
<feature type="domain" description="DUF6570" evidence="1">
    <location>
        <begin position="3"/>
        <end position="90"/>
    </location>
</feature>
<dbReference type="OrthoDB" id="3257061at2759"/>
<dbReference type="InParanoid" id="A0A369JN53"/>
<proteinExistence type="predicted"/>
<accession>A0A369JN53</accession>
<dbReference type="EMBL" id="LUEZ02000046">
    <property type="protein sequence ID" value="RDB23671.1"/>
    <property type="molecule type" value="Genomic_DNA"/>
</dbReference>
<name>A0A369JN53_HYPMA</name>
<keyword evidence="3" id="KW-1185">Reference proteome</keyword>